<evidence type="ECO:0000313" key="2">
    <source>
        <dbReference type="EMBL" id="KAJ8869722.1"/>
    </source>
</evidence>
<organism evidence="2 3">
    <name type="scientific">Dryococelus australis</name>
    <dbReference type="NCBI Taxonomy" id="614101"/>
    <lineage>
        <taxon>Eukaryota</taxon>
        <taxon>Metazoa</taxon>
        <taxon>Ecdysozoa</taxon>
        <taxon>Arthropoda</taxon>
        <taxon>Hexapoda</taxon>
        <taxon>Insecta</taxon>
        <taxon>Pterygota</taxon>
        <taxon>Neoptera</taxon>
        <taxon>Polyneoptera</taxon>
        <taxon>Phasmatodea</taxon>
        <taxon>Verophasmatodea</taxon>
        <taxon>Anareolatae</taxon>
        <taxon>Phasmatidae</taxon>
        <taxon>Eurycanthinae</taxon>
        <taxon>Dryococelus</taxon>
    </lineage>
</organism>
<dbReference type="Proteomes" id="UP001159363">
    <property type="component" value="Chromosome 12"/>
</dbReference>
<feature type="compositionally biased region" description="Basic and acidic residues" evidence="1">
    <location>
        <begin position="424"/>
        <end position="434"/>
    </location>
</feature>
<evidence type="ECO:0000313" key="3">
    <source>
        <dbReference type="Proteomes" id="UP001159363"/>
    </source>
</evidence>
<comment type="caution">
    <text evidence="2">The sequence shown here is derived from an EMBL/GenBank/DDBJ whole genome shotgun (WGS) entry which is preliminary data.</text>
</comment>
<protein>
    <submittedName>
        <fullName evidence="2">Uncharacterized protein</fullName>
    </submittedName>
</protein>
<name>A0ABQ9GBC7_9NEOP</name>
<proteinExistence type="predicted"/>
<keyword evidence="3" id="KW-1185">Reference proteome</keyword>
<gene>
    <name evidence="2" type="ORF">PR048_028717</name>
</gene>
<evidence type="ECO:0000256" key="1">
    <source>
        <dbReference type="SAM" id="MobiDB-lite"/>
    </source>
</evidence>
<reference evidence="2 3" key="1">
    <citation type="submission" date="2023-02" db="EMBL/GenBank/DDBJ databases">
        <title>LHISI_Scaffold_Assembly.</title>
        <authorList>
            <person name="Stuart O.P."/>
            <person name="Cleave R."/>
            <person name="Magrath M.J.L."/>
            <person name="Mikheyev A.S."/>
        </authorList>
    </citation>
    <scope>NUCLEOTIDE SEQUENCE [LARGE SCALE GENOMIC DNA]</scope>
    <source>
        <strain evidence="2">Daus_M_001</strain>
        <tissue evidence="2">Leg muscle</tissue>
    </source>
</reference>
<dbReference type="EMBL" id="JARBHB010000013">
    <property type="protein sequence ID" value="KAJ8869722.1"/>
    <property type="molecule type" value="Genomic_DNA"/>
</dbReference>
<accession>A0ABQ9GBC7</accession>
<sequence>MLWECSDVISRDSPEPLSTTAFLQSTSLPLVHNPNNLSTVTPLLPNVTVIVPDDAVGRQVFSGTSRFSPRHNILTLLHTHLPSTSTTPLTVSNADDCARTVLTSPRRQHVTFLAVLVQPAVRADLPLGRRVTIRLTSIIGRSRCLHAAACHSRQPGKLSIAYWIARRCAVRGRETPTRRQSSTEFPIIFCSVFTIPRRNLLDKSVSWLLENPKTASDPGSTPGRVTPSFRMWESCRTMPLVGRFSRGYPVSPALSFWRCYILIPITLIGTQDLDFESFPNLFTHSFLCTPSIAERLIYQLGSPLVDDLPIMKAVKYRVVSGVVWTNRTMVSSRHQQNRTETLAASTPVSLTFAASEPQRAVTAADERGCQRPWRTRQSVGRGRITLIRRPSWYRRPMSTQDDWRPAEDVEHFGGQRLAGGGSEASRRRERSDLV</sequence>
<feature type="region of interest" description="Disordered" evidence="1">
    <location>
        <begin position="397"/>
        <end position="434"/>
    </location>
</feature>
<feature type="compositionally biased region" description="Basic and acidic residues" evidence="1">
    <location>
        <begin position="401"/>
        <end position="413"/>
    </location>
</feature>